<protein>
    <submittedName>
        <fullName evidence="1">Uncharacterized protein</fullName>
    </submittedName>
</protein>
<sequence length="109" mass="12861">MNKIELFLKELREVSDRMNNIFTNGACVRLFSMLKILFPNAELYWSDRDVHGVTKIDEVYYDIGGIVCSDYLIMKEYHLIPPENYAGYKLLKHTEEDVKLSVTVEKYFK</sequence>
<organism evidence="1">
    <name type="scientific">marine sediment metagenome</name>
    <dbReference type="NCBI Taxonomy" id="412755"/>
    <lineage>
        <taxon>unclassified sequences</taxon>
        <taxon>metagenomes</taxon>
        <taxon>ecological metagenomes</taxon>
    </lineage>
</organism>
<reference evidence="1" key="1">
    <citation type="journal article" date="2015" name="Nature">
        <title>Complex archaea that bridge the gap between prokaryotes and eukaryotes.</title>
        <authorList>
            <person name="Spang A."/>
            <person name="Saw J.H."/>
            <person name="Jorgensen S.L."/>
            <person name="Zaremba-Niedzwiedzka K."/>
            <person name="Martijn J."/>
            <person name="Lind A.E."/>
            <person name="van Eijk R."/>
            <person name="Schleper C."/>
            <person name="Guy L."/>
            <person name="Ettema T.J."/>
        </authorList>
    </citation>
    <scope>NUCLEOTIDE SEQUENCE</scope>
</reference>
<proteinExistence type="predicted"/>
<name>A0A0F9B6P5_9ZZZZ</name>
<dbReference type="Pfam" id="PF24591">
    <property type="entry name" value="Phage_YunG-like"/>
    <property type="match status" value="1"/>
</dbReference>
<dbReference type="EMBL" id="LAZR01050888">
    <property type="protein sequence ID" value="KKK86344.1"/>
    <property type="molecule type" value="Genomic_DNA"/>
</dbReference>
<accession>A0A0F9B6P5</accession>
<comment type="caution">
    <text evidence="1">The sequence shown here is derived from an EMBL/GenBank/DDBJ whole genome shotgun (WGS) entry which is preliminary data.</text>
</comment>
<evidence type="ECO:0000313" key="1">
    <source>
        <dbReference type="EMBL" id="KKK86344.1"/>
    </source>
</evidence>
<gene>
    <name evidence="1" type="ORF">LCGC14_2764200</name>
</gene>
<dbReference type="InterPro" id="IPR056239">
    <property type="entry name" value="Phage_YunG-like"/>
</dbReference>
<dbReference type="AlphaFoldDB" id="A0A0F9B6P5"/>